<dbReference type="Gene3D" id="3.40.190.10">
    <property type="entry name" value="Periplasmic binding protein-like II"/>
    <property type="match status" value="1"/>
</dbReference>
<dbReference type="AlphaFoldDB" id="A0AAE9Y7U2"/>
<dbReference type="PROSITE" id="PS51257">
    <property type="entry name" value="PROKAR_LIPOPROTEIN"/>
    <property type="match status" value="1"/>
</dbReference>
<dbReference type="GO" id="GO:1904680">
    <property type="term" value="F:peptide transmembrane transporter activity"/>
    <property type="evidence" value="ECO:0007669"/>
    <property type="project" value="TreeGrafter"/>
</dbReference>
<dbReference type="GO" id="GO:0042597">
    <property type="term" value="C:periplasmic space"/>
    <property type="evidence" value="ECO:0007669"/>
    <property type="project" value="UniProtKB-ARBA"/>
</dbReference>
<organism evidence="8 9">
    <name type="scientific">Iamia majanohamensis</name>
    <dbReference type="NCBI Taxonomy" id="467976"/>
    <lineage>
        <taxon>Bacteria</taxon>
        <taxon>Bacillati</taxon>
        <taxon>Actinomycetota</taxon>
        <taxon>Acidimicrobiia</taxon>
        <taxon>Acidimicrobiales</taxon>
        <taxon>Iamiaceae</taxon>
        <taxon>Iamia</taxon>
    </lineage>
</organism>
<evidence type="ECO:0000256" key="6">
    <source>
        <dbReference type="SAM" id="SignalP"/>
    </source>
</evidence>
<dbReference type="Gene3D" id="3.10.105.10">
    <property type="entry name" value="Dipeptide-binding Protein, Domain 3"/>
    <property type="match status" value="1"/>
</dbReference>
<evidence type="ECO:0000256" key="5">
    <source>
        <dbReference type="SAM" id="MobiDB-lite"/>
    </source>
</evidence>
<dbReference type="InterPro" id="IPR039424">
    <property type="entry name" value="SBP_5"/>
</dbReference>
<dbReference type="EMBL" id="CP116942">
    <property type="protein sequence ID" value="WCO66033.1"/>
    <property type="molecule type" value="Genomic_DNA"/>
</dbReference>
<keyword evidence="3" id="KW-0813">Transport</keyword>
<name>A0AAE9Y7U2_9ACTN</name>
<feature type="domain" description="Solute-binding protein family 5" evidence="7">
    <location>
        <begin position="92"/>
        <end position="459"/>
    </location>
</feature>
<dbReference type="GO" id="GO:0030313">
    <property type="term" value="C:cell envelope"/>
    <property type="evidence" value="ECO:0007669"/>
    <property type="project" value="UniProtKB-SubCell"/>
</dbReference>
<protein>
    <submittedName>
        <fullName evidence="8">ABC transporter substrate-binding protein</fullName>
    </submittedName>
</protein>
<dbReference type="GO" id="GO:0043190">
    <property type="term" value="C:ATP-binding cassette (ABC) transporter complex"/>
    <property type="evidence" value="ECO:0007669"/>
    <property type="project" value="InterPro"/>
</dbReference>
<dbReference type="InterPro" id="IPR030678">
    <property type="entry name" value="Peptide/Ni-bd"/>
</dbReference>
<dbReference type="KEGG" id="ima:PO878_16150"/>
<feature type="chain" id="PRO_5041927452" evidence="6">
    <location>
        <begin position="30"/>
        <end position="553"/>
    </location>
</feature>
<dbReference type="RefSeq" id="WP_272735559.1">
    <property type="nucleotide sequence ID" value="NZ_CP116942.1"/>
</dbReference>
<dbReference type="PANTHER" id="PTHR30290">
    <property type="entry name" value="PERIPLASMIC BINDING COMPONENT OF ABC TRANSPORTER"/>
    <property type="match status" value="1"/>
</dbReference>
<accession>A0AAE9Y7U2</accession>
<dbReference type="CDD" id="cd00995">
    <property type="entry name" value="PBP2_NikA_DppA_OppA_like"/>
    <property type="match status" value="1"/>
</dbReference>
<sequence length="553" mass="60670">MTSTRHRPARLLGALAVVLLLLASCGGKSDDDSGAPTAEDAGEPVRGGSVTYGLEAETGDGWCLQESQLAISGIMVARSIYDTLTAPNAEGEYVPYLAEAVEPNDDFTEWTITLRDGVTFHDGSPLTAEVVKNNLDAYRGQYEGRASLLFVFVLDNIDTVEATGDLEVTVTTEVPWVAFPAFLHSSGRLGITAQAQLDDAEACDRDLIGTGPFSLESWDQDRELVAVKNPDYWQEAPDGEPYPYLDEIRFAPIVEAEQRVNALEAGQLDLLHASDAPSFLSLDDLAEAGVVTNRDSTAFAEVGFTQINTSKPPFDDERVRQALVLAIDREDYKEVINRGLFTRATGPFAEGSIGYLDDAGYPTEQDLEAARDLIAEYEAEEGALPTITFQTGTTAQGQQIAVYLQQAYEDIGVRMDIANLQQDKLIDNAISGDFDMQAFRNYPGGDPDELYVWWKSGSPVNFGRIDDPEIDRLLDEGRSEPDPEARAQIYQDLNRRFGEQLWSFWSSWTTWRIASSPDVFGYTLDTLPKLPDGSDPFPGLATGHPTLGLWTTS</sequence>
<dbReference type="SUPFAM" id="SSF53850">
    <property type="entry name" value="Periplasmic binding protein-like II"/>
    <property type="match status" value="1"/>
</dbReference>
<proteinExistence type="inferred from homology"/>
<evidence type="ECO:0000256" key="4">
    <source>
        <dbReference type="ARBA" id="ARBA00022729"/>
    </source>
</evidence>
<comment type="subcellular location">
    <subcellularLocation>
        <location evidence="1">Cell envelope</location>
    </subcellularLocation>
</comment>
<dbReference type="PANTHER" id="PTHR30290:SF10">
    <property type="entry name" value="PERIPLASMIC OLIGOPEPTIDE-BINDING PROTEIN-RELATED"/>
    <property type="match status" value="1"/>
</dbReference>
<reference evidence="8" key="1">
    <citation type="submission" date="2023-01" db="EMBL/GenBank/DDBJ databases">
        <title>The diversity of Class Acidimicrobiia in South China Sea sediment environments and the proposal of Iamia marina sp. nov., a novel species of the genus Iamia.</title>
        <authorList>
            <person name="He Y."/>
            <person name="Tian X."/>
        </authorList>
    </citation>
    <scope>NUCLEOTIDE SEQUENCE</scope>
    <source>
        <strain evidence="8">DSM 19957</strain>
    </source>
</reference>
<evidence type="ECO:0000259" key="7">
    <source>
        <dbReference type="Pfam" id="PF00496"/>
    </source>
</evidence>
<keyword evidence="4 6" id="KW-0732">Signal</keyword>
<dbReference type="Proteomes" id="UP001216390">
    <property type="component" value="Chromosome"/>
</dbReference>
<dbReference type="PIRSF" id="PIRSF002741">
    <property type="entry name" value="MppA"/>
    <property type="match status" value="1"/>
</dbReference>
<evidence type="ECO:0000313" key="9">
    <source>
        <dbReference type="Proteomes" id="UP001216390"/>
    </source>
</evidence>
<feature type="region of interest" description="Disordered" evidence="5">
    <location>
        <begin position="29"/>
        <end position="49"/>
    </location>
</feature>
<feature type="signal peptide" evidence="6">
    <location>
        <begin position="1"/>
        <end position="29"/>
    </location>
</feature>
<evidence type="ECO:0000313" key="8">
    <source>
        <dbReference type="EMBL" id="WCO66033.1"/>
    </source>
</evidence>
<evidence type="ECO:0000256" key="1">
    <source>
        <dbReference type="ARBA" id="ARBA00004196"/>
    </source>
</evidence>
<evidence type="ECO:0000256" key="3">
    <source>
        <dbReference type="ARBA" id="ARBA00022448"/>
    </source>
</evidence>
<evidence type="ECO:0000256" key="2">
    <source>
        <dbReference type="ARBA" id="ARBA00005695"/>
    </source>
</evidence>
<gene>
    <name evidence="8" type="ORF">PO878_16150</name>
</gene>
<dbReference type="GO" id="GO:0015833">
    <property type="term" value="P:peptide transport"/>
    <property type="evidence" value="ECO:0007669"/>
    <property type="project" value="TreeGrafter"/>
</dbReference>
<dbReference type="InterPro" id="IPR000914">
    <property type="entry name" value="SBP_5_dom"/>
</dbReference>
<keyword evidence="9" id="KW-1185">Reference proteome</keyword>
<comment type="similarity">
    <text evidence="2">Belongs to the bacterial solute-binding protein 5 family.</text>
</comment>
<dbReference type="Pfam" id="PF00496">
    <property type="entry name" value="SBP_bac_5"/>
    <property type="match status" value="1"/>
</dbReference>